<organism evidence="2 3">
    <name type="scientific">Candidatus Uhrbacteria bacterium GW2011_GWF2_39_13</name>
    <dbReference type="NCBI Taxonomy" id="1618995"/>
    <lineage>
        <taxon>Bacteria</taxon>
        <taxon>Candidatus Uhriibacteriota</taxon>
    </lineage>
</organism>
<feature type="transmembrane region" description="Helical" evidence="1">
    <location>
        <begin position="109"/>
        <end position="127"/>
    </location>
</feature>
<feature type="transmembrane region" description="Helical" evidence="1">
    <location>
        <begin position="42"/>
        <end position="64"/>
    </location>
</feature>
<feature type="transmembrane region" description="Helical" evidence="1">
    <location>
        <begin position="76"/>
        <end position="97"/>
    </location>
</feature>
<keyword evidence="1" id="KW-0812">Transmembrane</keyword>
<keyword evidence="1" id="KW-1133">Transmembrane helix</keyword>
<proteinExistence type="predicted"/>
<keyword evidence="1" id="KW-0472">Membrane</keyword>
<evidence type="ECO:0000313" key="3">
    <source>
        <dbReference type="Proteomes" id="UP000033935"/>
    </source>
</evidence>
<protein>
    <submittedName>
        <fullName evidence="2">Uncharacterized protein</fullName>
    </submittedName>
</protein>
<dbReference type="AlphaFoldDB" id="A0A0G0MK98"/>
<accession>A0A0G0MK98</accession>
<feature type="transmembrane region" description="Helical" evidence="1">
    <location>
        <begin position="14"/>
        <end position="36"/>
    </location>
</feature>
<sequence>MNFSSFRIMLTKRWLGFFAIFFLVWYPVSLLIVSAYEVTGQPLLFITGNVFTPLWTLLVSFLYFRKAPDDWASRFITAFGWIILMFLFSAILVKPIYGYDWTSIINLDVLNANWINMIAIVIGGFAAHKSSSITNV</sequence>
<dbReference type="Proteomes" id="UP000033935">
    <property type="component" value="Unassembled WGS sequence"/>
</dbReference>
<evidence type="ECO:0000313" key="2">
    <source>
        <dbReference type="EMBL" id="KKR04469.1"/>
    </source>
</evidence>
<comment type="caution">
    <text evidence="2">The sequence shown here is derived from an EMBL/GenBank/DDBJ whole genome shotgun (WGS) entry which is preliminary data.</text>
</comment>
<gene>
    <name evidence="2" type="ORF">UT30_C0007G0025</name>
</gene>
<reference evidence="2 3" key="1">
    <citation type="journal article" date="2015" name="Nature">
        <title>rRNA introns, odd ribosomes, and small enigmatic genomes across a large radiation of phyla.</title>
        <authorList>
            <person name="Brown C.T."/>
            <person name="Hug L.A."/>
            <person name="Thomas B.C."/>
            <person name="Sharon I."/>
            <person name="Castelle C.J."/>
            <person name="Singh A."/>
            <person name="Wilkins M.J."/>
            <person name="Williams K.H."/>
            <person name="Banfield J.F."/>
        </authorList>
    </citation>
    <scope>NUCLEOTIDE SEQUENCE [LARGE SCALE GENOMIC DNA]</scope>
</reference>
<name>A0A0G0MK98_9BACT</name>
<dbReference type="EMBL" id="LBWG01000007">
    <property type="protein sequence ID" value="KKR04469.1"/>
    <property type="molecule type" value="Genomic_DNA"/>
</dbReference>
<evidence type="ECO:0000256" key="1">
    <source>
        <dbReference type="SAM" id="Phobius"/>
    </source>
</evidence>